<dbReference type="EMBL" id="CP141261">
    <property type="protein sequence ID" value="WRL67359.1"/>
    <property type="molecule type" value="Genomic_DNA"/>
</dbReference>
<organism evidence="1 2">
    <name type="scientific">Blastococcus brunescens</name>
    <dbReference type="NCBI Taxonomy" id="1564165"/>
    <lineage>
        <taxon>Bacteria</taxon>
        <taxon>Bacillati</taxon>
        <taxon>Actinomycetota</taxon>
        <taxon>Actinomycetes</taxon>
        <taxon>Geodermatophilales</taxon>
        <taxon>Geodermatophilaceae</taxon>
        <taxon>Blastococcus</taxon>
    </lineage>
</organism>
<accession>A0ABZ1B979</accession>
<dbReference type="Proteomes" id="UP001324287">
    <property type="component" value="Chromosome"/>
</dbReference>
<evidence type="ECO:0000313" key="2">
    <source>
        <dbReference type="Proteomes" id="UP001324287"/>
    </source>
</evidence>
<sequence>MFIVDELAGSDDLLIDGSEGATRSRCCGCPRASGCGWETVGAPSPKATW</sequence>
<dbReference type="RefSeq" id="WP_324278666.1">
    <property type="nucleotide sequence ID" value="NZ_CP141261.1"/>
</dbReference>
<reference evidence="1 2" key="1">
    <citation type="submission" date="2023-12" db="EMBL/GenBank/DDBJ databases">
        <title>Blastococcus brunescens sp. nov., an actonobacterium isolated from sandstone collected in sahara desert.</title>
        <authorList>
            <person name="Gtari M."/>
            <person name="Ghodhbane F."/>
        </authorList>
    </citation>
    <scope>NUCLEOTIDE SEQUENCE [LARGE SCALE GENOMIC DNA]</scope>
    <source>
        <strain evidence="1 2">BMG 8361</strain>
    </source>
</reference>
<gene>
    <name evidence="1" type="ORF">U6N30_08280</name>
</gene>
<proteinExistence type="predicted"/>
<evidence type="ECO:0000313" key="1">
    <source>
        <dbReference type="EMBL" id="WRL67359.1"/>
    </source>
</evidence>
<keyword evidence="2" id="KW-1185">Reference proteome</keyword>
<protein>
    <submittedName>
        <fullName evidence="1">Uncharacterized protein</fullName>
    </submittedName>
</protein>
<name>A0ABZ1B979_9ACTN</name>